<dbReference type="Proteomes" id="UP000499080">
    <property type="component" value="Unassembled WGS sequence"/>
</dbReference>
<protein>
    <submittedName>
        <fullName evidence="1">Uncharacterized protein</fullName>
    </submittedName>
</protein>
<reference evidence="1 2" key="1">
    <citation type="journal article" date="2019" name="Sci. Rep.">
        <title>Orb-weaving spider Araneus ventricosus genome elucidates the spidroin gene catalogue.</title>
        <authorList>
            <person name="Kono N."/>
            <person name="Nakamura H."/>
            <person name="Ohtoshi R."/>
            <person name="Moran D.A.P."/>
            <person name="Shinohara A."/>
            <person name="Yoshida Y."/>
            <person name="Fujiwara M."/>
            <person name="Mori M."/>
            <person name="Tomita M."/>
            <person name="Arakawa K."/>
        </authorList>
    </citation>
    <scope>NUCLEOTIDE SEQUENCE [LARGE SCALE GENOMIC DNA]</scope>
</reference>
<proteinExistence type="predicted"/>
<gene>
    <name evidence="1" type="ORF">AVEN_212977_1</name>
</gene>
<keyword evidence="2" id="KW-1185">Reference proteome</keyword>
<comment type="caution">
    <text evidence="1">The sequence shown here is derived from an EMBL/GenBank/DDBJ whole genome shotgun (WGS) entry which is preliminary data.</text>
</comment>
<sequence>MSAVMVVSADSWAFILWIRLDSRRVYCGICFQILYRKMFLSLNAQTVAVDAERISPLDQVLWHRLLPLSLCCRWFGGAAVCLQLTAASLISWTNMEIHWGLG</sequence>
<evidence type="ECO:0000313" key="2">
    <source>
        <dbReference type="Proteomes" id="UP000499080"/>
    </source>
</evidence>
<organism evidence="1 2">
    <name type="scientific">Araneus ventricosus</name>
    <name type="common">Orbweaver spider</name>
    <name type="synonym">Epeira ventricosa</name>
    <dbReference type="NCBI Taxonomy" id="182803"/>
    <lineage>
        <taxon>Eukaryota</taxon>
        <taxon>Metazoa</taxon>
        <taxon>Ecdysozoa</taxon>
        <taxon>Arthropoda</taxon>
        <taxon>Chelicerata</taxon>
        <taxon>Arachnida</taxon>
        <taxon>Araneae</taxon>
        <taxon>Araneomorphae</taxon>
        <taxon>Entelegynae</taxon>
        <taxon>Araneoidea</taxon>
        <taxon>Araneidae</taxon>
        <taxon>Araneus</taxon>
    </lineage>
</organism>
<evidence type="ECO:0000313" key="1">
    <source>
        <dbReference type="EMBL" id="GBN25604.1"/>
    </source>
</evidence>
<dbReference type="AlphaFoldDB" id="A0A4Y2MGL6"/>
<accession>A0A4Y2MGL6</accession>
<dbReference type="EMBL" id="BGPR01007265">
    <property type="protein sequence ID" value="GBN25604.1"/>
    <property type="molecule type" value="Genomic_DNA"/>
</dbReference>
<name>A0A4Y2MGL6_ARAVE</name>